<dbReference type="InterPro" id="IPR038765">
    <property type="entry name" value="Papain-like_cys_pep_sf"/>
</dbReference>
<feature type="compositionally biased region" description="Polar residues" evidence="6">
    <location>
        <begin position="569"/>
        <end position="582"/>
    </location>
</feature>
<dbReference type="EMBL" id="CAJFCW020000002">
    <property type="protein sequence ID" value="CAG9090998.1"/>
    <property type="molecule type" value="Genomic_DNA"/>
</dbReference>
<dbReference type="InterPro" id="IPR051947">
    <property type="entry name" value="Sentrin-specific_protease"/>
</dbReference>
<keyword evidence="9" id="KW-1185">Reference proteome</keyword>
<dbReference type="Gene3D" id="3.30.310.130">
    <property type="entry name" value="Ubiquitin-related"/>
    <property type="match status" value="1"/>
</dbReference>
<protein>
    <recommendedName>
        <fullName evidence="7">Ubiquitin-like protease family profile domain-containing protein</fullName>
    </recommendedName>
</protein>
<dbReference type="EMBL" id="CAJFDH010000002">
    <property type="protein sequence ID" value="CAD5210267.1"/>
    <property type="molecule type" value="Genomic_DNA"/>
</dbReference>
<dbReference type="AlphaFoldDB" id="A0A811K452"/>
<sequence>MEIVNHVNAARIRSSLCLFGNYEFHTTDDAGEITRTFFTLSVKGKEGQKDQLALSFKHIVRVDFLDNSEGKGSGLILYVNEFMAKRLSSCLSLDVNAFLNYRLPNGHDFSFIALDVINCDPDTLKALTEVLYQAQEFHKNYCKQRLANGGKDVPVVPKFLNLVSFDEWKNTLAFLHKDFVIEDVLFVNESQQEVQFFSGHFENILPPEKLDRRKHRAYAVAQTNEPANKRGRPSQSIAEVHILDDEEAQSVPSASTHSVIAVYEPISSFKLTIYETDMLTLNNTEMLNDSIIDFYLNYIYYNILPPEKRERVFIFNSFFYSKLCKNVTFPVGTKAPRPRPKRLQENYNSLKSWTKNVNIFEKDYVVVPINEEAHWYLAVIVSPKAGIVLKEDSQPTVIQLPKHNAYDEVPVFIFDSLMDANDVHRHMKVVEFLSHYMSMEYKEKKQDFKLPGCGYRQQVFQLHVPANMPQQSNHYDCGMFLLVFAEIFLLRAPKIGEFNQKTDFGTLFGHINLRGKRQHIKKLIQDLALSNQENSTKSESTPPPVLTKDNGENGATTDVTEVDSVSTEINNSQPSLVSQSTV</sequence>
<organism evidence="8 9">
    <name type="scientific">Bursaphelenchus okinawaensis</name>
    <dbReference type="NCBI Taxonomy" id="465554"/>
    <lineage>
        <taxon>Eukaryota</taxon>
        <taxon>Metazoa</taxon>
        <taxon>Ecdysozoa</taxon>
        <taxon>Nematoda</taxon>
        <taxon>Chromadorea</taxon>
        <taxon>Rhabditida</taxon>
        <taxon>Tylenchina</taxon>
        <taxon>Tylenchomorpha</taxon>
        <taxon>Aphelenchoidea</taxon>
        <taxon>Aphelenchoididae</taxon>
        <taxon>Bursaphelenchus</taxon>
    </lineage>
</organism>
<proteinExistence type="inferred from homology"/>
<dbReference type="Proteomes" id="UP000783686">
    <property type="component" value="Unassembled WGS sequence"/>
</dbReference>
<dbReference type="GO" id="GO:0070139">
    <property type="term" value="F:SUMO-specific endopeptidase activity"/>
    <property type="evidence" value="ECO:0007669"/>
    <property type="project" value="TreeGrafter"/>
</dbReference>
<name>A0A811K452_9BILA</name>
<reference evidence="8" key="1">
    <citation type="submission" date="2020-09" db="EMBL/GenBank/DDBJ databases">
        <authorList>
            <person name="Kikuchi T."/>
        </authorList>
    </citation>
    <scope>NUCLEOTIDE SEQUENCE</scope>
    <source>
        <strain evidence="8">SH1</strain>
    </source>
</reference>
<accession>A0A811K452</accession>
<feature type="region of interest" description="Disordered" evidence="6">
    <location>
        <begin position="531"/>
        <end position="582"/>
    </location>
</feature>
<evidence type="ECO:0000256" key="4">
    <source>
        <dbReference type="ARBA" id="ARBA00022786"/>
    </source>
</evidence>
<evidence type="ECO:0000256" key="6">
    <source>
        <dbReference type="SAM" id="MobiDB-lite"/>
    </source>
</evidence>
<evidence type="ECO:0000256" key="3">
    <source>
        <dbReference type="ARBA" id="ARBA00022670"/>
    </source>
</evidence>
<dbReference type="GO" id="GO:0005634">
    <property type="term" value="C:nucleus"/>
    <property type="evidence" value="ECO:0007669"/>
    <property type="project" value="TreeGrafter"/>
</dbReference>
<dbReference type="Proteomes" id="UP000614601">
    <property type="component" value="Unassembled WGS sequence"/>
</dbReference>
<dbReference type="OrthoDB" id="442460at2759"/>
<dbReference type="PANTHER" id="PTHR46896">
    <property type="entry name" value="SENTRIN-SPECIFIC PROTEASE"/>
    <property type="match status" value="1"/>
</dbReference>
<keyword evidence="5" id="KW-0378">Hydrolase</keyword>
<dbReference type="SUPFAM" id="SSF54001">
    <property type="entry name" value="Cysteine proteinases"/>
    <property type="match status" value="1"/>
</dbReference>
<dbReference type="GO" id="GO:0006508">
    <property type="term" value="P:proteolysis"/>
    <property type="evidence" value="ECO:0007669"/>
    <property type="project" value="UniProtKB-KW"/>
</dbReference>
<dbReference type="GO" id="GO:0016926">
    <property type="term" value="P:protein desumoylation"/>
    <property type="evidence" value="ECO:0007669"/>
    <property type="project" value="TreeGrafter"/>
</dbReference>
<keyword evidence="2" id="KW-0597">Phosphoprotein</keyword>
<evidence type="ECO:0000259" key="7">
    <source>
        <dbReference type="PROSITE" id="PS50600"/>
    </source>
</evidence>
<comment type="caution">
    <text evidence="8">The sequence shown here is derived from an EMBL/GenBank/DDBJ whole genome shotgun (WGS) entry which is preliminary data.</text>
</comment>
<dbReference type="Pfam" id="PF02902">
    <property type="entry name" value="Peptidase_C48"/>
    <property type="match status" value="1"/>
</dbReference>
<dbReference type="PROSITE" id="PS50600">
    <property type="entry name" value="ULP_PROTEASE"/>
    <property type="match status" value="1"/>
</dbReference>
<gene>
    <name evidence="8" type="ORF">BOKJ2_LOCUS3102</name>
</gene>
<dbReference type="InterPro" id="IPR003653">
    <property type="entry name" value="Peptidase_C48_C"/>
</dbReference>
<evidence type="ECO:0000256" key="2">
    <source>
        <dbReference type="ARBA" id="ARBA00022553"/>
    </source>
</evidence>
<keyword evidence="4" id="KW-0833">Ubl conjugation pathway</keyword>
<dbReference type="PANTHER" id="PTHR46896:SF3">
    <property type="entry name" value="FI06413P-RELATED"/>
    <property type="match status" value="1"/>
</dbReference>
<feature type="compositionally biased region" description="Polar residues" evidence="6">
    <location>
        <begin position="531"/>
        <end position="540"/>
    </location>
</feature>
<feature type="domain" description="Ubiquitin-like protease family profile" evidence="7">
    <location>
        <begin position="271"/>
        <end position="488"/>
    </location>
</feature>
<evidence type="ECO:0000256" key="1">
    <source>
        <dbReference type="ARBA" id="ARBA00005234"/>
    </source>
</evidence>
<evidence type="ECO:0000313" key="8">
    <source>
        <dbReference type="EMBL" id="CAD5210267.1"/>
    </source>
</evidence>
<dbReference type="Gene3D" id="1.10.418.20">
    <property type="match status" value="1"/>
</dbReference>
<evidence type="ECO:0000313" key="9">
    <source>
        <dbReference type="Proteomes" id="UP000614601"/>
    </source>
</evidence>
<keyword evidence="3" id="KW-0645">Protease</keyword>
<dbReference type="GO" id="GO:0005737">
    <property type="term" value="C:cytoplasm"/>
    <property type="evidence" value="ECO:0007669"/>
    <property type="project" value="TreeGrafter"/>
</dbReference>
<comment type="similarity">
    <text evidence="1">Belongs to the peptidase C48 family.</text>
</comment>
<evidence type="ECO:0000256" key="5">
    <source>
        <dbReference type="ARBA" id="ARBA00022801"/>
    </source>
</evidence>
<feature type="compositionally biased region" description="Low complexity" evidence="6">
    <location>
        <begin position="556"/>
        <end position="568"/>
    </location>
</feature>